<accession>A0ABV1GGR0</accession>
<dbReference type="RefSeq" id="WP_349216573.1">
    <property type="nucleotide sequence ID" value="NZ_JBBMFA010000101.1"/>
</dbReference>
<gene>
    <name evidence="1" type="ORF">WMO24_11425</name>
</gene>
<evidence type="ECO:0000313" key="1">
    <source>
        <dbReference type="EMBL" id="MEQ2521032.1"/>
    </source>
</evidence>
<reference evidence="1 2" key="1">
    <citation type="submission" date="2024-03" db="EMBL/GenBank/DDBJ databases">
        <title>Human intestinal bacterial collection.</title>
        <authorList>
            <person name="Pauvert C."/>
            <person name="Hitch T.C.A."/>
            <person name="Clavel T."/>
        </authorList>
    </citation>
    <scope>NUCLEOTIDE SEQUENCE [LARGE SCALE GENOMIC DNA]</scope>
    <source>
        <strain evidence="1 2">CLA-JM-H11</strain>
    </source>
</reference>
<keyword evidence="2" id="KW-1185">Reference proteome</keyword>
<organism evidence="1 2">
    <name type="scientific">Ruthenibacterium intestinale</name>
    <dbReference type="NCBI Taxonomy" id="3133163"/>
    <lineage>
        <taxon>Bacteria</taxon>
        <taxon>Bacillati</taxon>
        <taxon>Bacillota</taxon>
        <taxon>Clostridia</taxon>
        <taxon>Eubacteriales</taxon>
        <taxon>Oscillospiraceae</taxon>
        <taxon>Ruthenibacterium</taxon>
    </lineage>
</organism>
<sequence length="124" mass="14387">MATRYIHFTEEQKQAARQIDIAGLLHSQGETLKRSGSEYEWRDGSAKVTVRGNLWYHQYEEVGGDAIDFVRRYYNKSYPEAVEYLLGGCSCTLAVRVSFKKWKTAKFTRSRATPRLLFVRTAIR</sequence>
<dbReference type="Gene3D" id="3.90.580.10">
    <property type="entry name" value="Zinc finger, CHC2-type domain"/>
    <property type="match status" value="1"/>
</dbReference>
<dbReference type="SUPFAM" id="SSF57783">
    <property type="entry name" value="Zinc beta-ribbon"/>
    <property type="match status" value="1"/>
</dbReference>
<dbReference type="Proteomes" id="UP001477672">
    <property type="component" value="Unassembled WGS sequence"/>
</dbReference>
<name>A0ABV1GGR0_9FIRM</name>
<comment type="caution">
    <text evidence="1">The sequence shown here is derived from an EMBL/GenBank/DDBJ whole genome shotgun (WGS) entry which is preliminary data.</text>
</comment>
<proteinExistence type="predicted"/>
<dbReference type="InterPro" id="IPR036977">
    <property type="entry name" value="DNA_primase_Znf_CHC2"/>
</dbReference>
<evidence type="ECO:0008006" key="3">
    <source>
        <dbReference type="Google" id="ProtNLM"/>
    </source>
</evidence>
<evidence type="ECO:0000313" key="2">
    <source>
        <dbReference type="Proteomes" id="UP001477672"/>
    </source>
</evidence>
<dbReference type="EMBL" id="JBBMFA010000101">
    <property type="protein sequence ID" value="MEQ2521032.1"/>
    <property type="molecule type" value="Genomic_DNA"/>
</dbReference>
<protein>
    <recommendedName>
        <fullName evidence="3">DUF3991 domain-containing protein</fullName>
    </recommendedName>
</protein>